<comment type="subunit">
    <text evidence="4">Complex I is composed of 45 different subunits.</text>
</comment>
<evidence type="ECO:0000256" key="12">
    <source>
        <dbReference type="ARBA" id="ARBA00023136"/>
    </source>
</evidence>
<feature type="region of interest" description="Disordered" evidence="15">
    <location>
        <begin position="85"/>
        <end position="108"/>
    </location>
</feature>
<comment type="caution">
    <text evidence="16">The sequence shown here is derived from an EMBL/GenBank/DDBJ whole genome shotgun (WGS) entry which is preliminary data.</text>
</comment>
<keyword evidence="10" id="KW-0007">Acetylation</keyword>
<dbReference type="GO" id="GO:0005743">
    <property type="term" value="C:mitochondrial inner membrane"/>
    <property type="evidence" value="ECO:0007669"/>
    <property type="project" value="UniProtKB-SubCell"/>
</dbReference>
<evidence type="ECO:0000256" key="11">
    <source>
        <dbReference type="ARBA" id="ARBA00023128"/>
    </source>
</evidence>
<evidence type="ECO:0000313" key="16">
    <source>
        <dbReference type="EMBL" id="KAG8235384.1"/>
    </source>
</evidence>
<dbReference type="OrthoDB" id="10063829at2759"/>
<gene>
    <name evidence="16" type="ORF">J437_LFUL009243</name>
</gene>
<keyword evidence="17" id="KW-1185">Reference proteome</keyword>
<evidence type="ECO:0000256" key="13">
    <source>
        <dbReference type="ARBA" id="ARBA00030360"/>
    </source>
</evidence>
<evidence type="ECO:0000256" key="1">
    <source>
        <dbReference type="ARBA" id="ARBA00003195"/>
    </source>
</evidence>
<dbReference type="GO" id="GO:0006120">
    <property type="term" value="P:mitochondrial electron transport, NADH to ubiquinone"/>
    <property type="evidence" value="ECO:0007669"/>
    <property type="project" value="TreeGrafter"/>
</dbReference>
<keyword evidence="9" id="KW-0249">Electron transport</keyword>
<keyword evidence="7" id="KW-0679">Respiratory chain</keyword>
<dbReference type="Proteomes" id="UP000792457">
    <property type="component" value="Unassembled WGS sequence"/>
</dbReference>
<dbReference type="EMBL" id="KZ308905">
    <property type="protein sequence ID" value="KAG8235384.1"/>
    <property type="molecule type" value="Genomic_DNA"/>
</dbReference>
<organism evidence="16 17">
    <name type="scientific">Ladona fulva</name>
    <name type="common">Scarce chaser dragonfly</name>
    <name type="synonym">Libellula fulva</name>
    <dbReference type="NCBI Taxonomy" id="123851"/>
    <lineage>
        <taxon>Eukaryota</taxon>
        <taxon>Metazoa</taxon>
        <taxon>Ecdysozoa</taxon>
        <taxon>Arthropoda</taxon>
        <taxon>Hexapoda</taxon>
        <taxon>Insecta</taxon>
        <taxon>Pterygota</taxon>
        <taxon>Palaeoptera</taxon>
        <taxon>Odonata</taxon>
        <taxon>Epiprocta</taxon>
        <taxon>Anisoptera</taxon>
        <taxon>Libelluloidea</taxon>
        <taxon>Libellulidae</taxon>
        <taxon>Ladona</taxon>
    </lineage>
</organism>
<keyword evidence="6" id="KW-0813">Transport</keyword>
<accession>A0A8K0P9B6</accession>
<evidence type="ECO:0000313" key="17">
    <source>
        <dbReference type="Proteomes" id="UP000792457"/>
    </source>
</evidence>
<evidence type="ECO:0000256" key="6">
    <source>
        <dbReference type="ARBA" id="ARBA00022448"/>
    </source>
</evidence>
<reference evidence="16" key="2">
    <citation type="submission" date="2017-10" db="EMBL/GenBank/DDBJ databases">
        <title>Ladona fulva Genome sequencing and assembly.</title>
        <authorList>
            <person name="Murali S."/>
            <person name="Richards S."/>
            <person name="Bandaranaike D."/>
            <person name="Bellair M."/>
            <person name="Blankenburg K."/>
            <person name="Chao H."/>
            <person name="Dinh H."/>
            <person name="Doddapaneni H."/>
            <person name="Dugan-Rocha S."/>
            <person name="Elkadiri S."/>
            <person name="Gnanaolivu R."/>
            <person name="Hernandez B."/>
            <person name="Skinner E."/>
            <person name="Javaid M."/>
            <person name="Lee S."/>
            <person name="Li M."/>
            <person name="Ming W."/>
            <person name="Munidasa M."/>
            <person name="Muniz J."/>
            <person name="Nguyen L."/>
            <person name="Hughes D."/>
            <person name="Osuji N."/>
            <person name="Pu L.-L."/>
            <person name="Puazo M."/>
            <person name="Qu C."/>
            <person name="Quiroz J."/>
            <person name="Raj R."/>
            <person name="Weissenberger G."/>
            <person name="Xin Y."/>
            <person name="Zou X."/>
            <person name="Han Y."/>
            <person name="Worley K."/>
            <person name="Muzny D."/>
            <person name="Gibbs R."/>
        </authorList>
    </citation>
    <scope>NUCLEOTIDE SEQUENCE</scope>
    <source>
        <strain evidence="16">Sampled in the wild</strain>
    </source>
</reference>
<proteinExistence type="inferred from homology"/>
<protein>
    <recommendedName>
        <fullName evidence="5">NADH dehydrogenase [ubiquinone] 1 alpha subcomplex subunit 7</fullName>
    </recommendedName>
    <alternativeName>
        <fullName evidence="14">Complex I-B14.5a</fullName>
    </alternativeName>
    <alternativeName>
        <fullName evidence="13">NADH-ubiquinone oxidoreductase subunit B14.5a</fullName>
    </alternativeName>
</protein>
<evidence type="ECO:0000256" key="14">
    <source>
        <dbReference type="ARBA" id="ARBA00033401"/>
    </source>
</evidence>
<sequence>MAKVEPRNVAPLLQKIRNFLIGREMISALRFEDWLSNRTQPPPNLPDGSAHKLSANYYYTRDGRREVKHPTLIADVTSRKAIASPQSSSKELSAFKKLPTPGEIFKWD</sequence>
<evidence type="ECO:0000256" key="7">
    <source>
        <dbReference type="ARBA" id="ARBA00022660"/>
    </source>
</evidence>
<dbReference type="AlphaFoldDB" id="A0A8K0P9B6"/>
<keyword evidence="8" id="KW-0999">Mitochondrion inner membrane</keyword>
<dbReference type="PANTHER" id="PTHR12485:SF1">
    <property type="entry name" value="NADH DEHYDROGENASE [UBIQUINONE] 1 ALPHA SUBCOMPLEX SUBUNIT 7"/>
    <property type="match status" value="1"/>
</dbReference>
<keyword evidence="11" id="KW-0496">Mitochondrion</keyword>
<name>A0A8K0P9B6_LADFU</name>
<evidence type="ECO:0000256" key="2">
    <source>
        <dbReference type="ARBA" id="ARBA00004443"/>
    </source>
</evidence>
<evidence type="ECO:0000256" key="10">
    <source>
        <dbReference type="ARBA" id="ARBA00022990"/>
    </source>
</evidence>
<dbReference type="Pfam" id="PF07347">
    <property type="entry name" value="CI-B14_5a"/>
    <property type="match status" value="1"/>
</dbReference>
<comment type="similarity">
    <text evidence="3">Belongs to the complex I NDUFA7 subunit family.</text>
</comment>
<evidence type="ECO:0000256" key="9">
    <source>
        <dbReference type="ARBA" id="ARBA00022982"/>
    </source>
</evidence>
<evidence type="ECO:0000256" key="15">
    <source>
        <dbReference type="SAM" id="MobiDB-lite"/>
    </source>
</evidence>
<comment type="function">
    <text evidence="1">Accessory subunit of the mitochondrial membrane respiratory chain NADH dehydrogenase (Complex I), that is believed not to be involved in catalysis. Complex I functions in the transfer of electrons from NADH to the respiratory chain. The immediate electron acceptor for the enzyme is believed to be ubiquinone.</text>
</comment>
<evidence type="ECO:0000256" key="8">
    <source>
        <dbReference type="ARBA" id="ARBA00022792"/>
    </source>
</evidence>
<comment type="subcellular location">
    <subcellularLocation>
        <location evidence="2">Mitochondrion inner membrane</location>
        <topology evidence="2">Peripheral membrane protein</topology>
        <orientation evidence="2">Matrix side</orientation>
    </subcellularLocation>
</comment>
<dbReference type="InterPro" id="IPR009947">
    <property type="entry name" value="NDUA7"/>
</dbReference>
<dbReference type="PANTHER" id="PTHR12485">
    <property type="entry name" value="NADH-UBIQUINONE OXIDOREDUCTASE SUBUNIT B"/>
    <property type="match status" value="1"/>
</dbReference>
<evidence type="ECO:0000256" key="4">
    <source>
        <dbReference type="ARBA" id="ARBA00011533"/>
    </source>
</evidence>
<reference evidence="16" key="1">
    <citation type="submission" date="2013-04" db="EMBL/GenBank/DDBJ databases">
        <authorList>
            <person name="Qu J."/>
            <person name="Murali S.C."/>
            <person name="Bandaranaike D."/>
            <person name="Bellair M."/>
            <person name="Blankenburg K."/>
            <person name="Chao H."/>
            <person name="Dinh H."/>
            <person name="Doddapaneni H."/>
            <person name="Downs B."/>
            <person name="Dugan-Rocha S."/>
            <person name="Elkadiri S."/>
            <person name="Gnanaolivu R.D."/>
            <person name="Hernandez B."/>
            <person name="Javaid M."/>
            <person name="Jayaseelan J.C."/>
            <person name="Lee S."/>
            <person name="Li M."/>
            <person name="Ming W."/>
            <person name="Munidasa M."/>
            <person name="Muniz J."/>
            <person name="Nguyen L."/>
            <person name="Ongeri F."/>
            <person name="Osuji N."/>
            <person name="Pu L.-L."/>
            <person name="Puazo M."/>
            <person name="Qu C."/>
            <person name="Quiroz J."/>
            <person name="Raj R."/>
            <person name="Weissenberger G."/>
            <person name="Xin Y."/>
            <person name="Zou X."/>
            <person name="Han Y."/>
            <person name="Richards S."/>
            <person name="Worley K."/>
            <person name="Muzny D."/>
            <person name="Gibbs R."/>
        </authorList>
    </citation>
    <scope>NUCLEOTIDE SEQUENCE</scope>
    <source>
        <strain evidence="16">Sampled in the wild</strain>
    </source>
</reference>
<keyword evidence="12" id="KW-0472">Membrane</keyword>
<evidence type="ECO:0000256" key="5">
    <source>
        <dbReference type="ARBA" id="ARBA00016383"/>
    </source>
</evidence>
<evidence type="ECO:0000256" key="3">
    <source>
        <dbReference type="ARBA" id="ARBA00005482"/>
    </source>
</evidence>